<dbReference type="PIRSF" id="PIRSF017082">
    <property type="entry name" value="YflP"/>
    <property type="match status" value="1"/>
</dbReference>
<keyword evidence="2" id="KW-0732">Signal</keyword>
<keyword evidence="4" id="KW-1185">Reference proteome</keyword>
<feature type="signal peptide" evidence="2">
    <location>
        <begin position="1"/>
        <end position="23"/>
    </location>
</feature>
<gene>
    <name evidence="3" type="ORF">FXN63_11140</name>
</gene>
<dbReference type="InterPro" id="IPR042100">
    <property type="entry name" value="Bug_dom1"/>
</dbReference>
<dbReference type="Gene3D" id="3.40.190.10">
    <property type="entry name" value="Periplasmic binding protein-like II"/>
    <property type="match status" value="1"/>
</dbReference>
<evidence type="ECO:0000256" key="1">
    <source>
        <dbReference type="ARBA" id="ARBA00006987"/>
    </source>
</evidence>
<dbReference type="PROSITE" id="PS51257">
    <property type="entry name" value="PROKAR_LIPOPROTEIN"/>
    <property type="match status" value="1"/>
</dbReference>
<dbReference type="KEGG" id="pacr:FXN63_11140"/>
<dbReference type="SUPFAM" id="SSF53850">
    <property type="entry name" value="Periplasmic binding protein-like II"/>
    <property type="match status" value="1"/>
</dbReference>
<comment type="similarity">
    <text evidence="1">Belongs to the UPF0065 (bug) family.</text>
</comment>
<dbReference type="AlphaFoldDB" id="A0A5C0AY14"/>
<dbReference type="Pfam" id="PF03401">
    <property type="entry name" value="TctC"/>
    <property type="match status" value="1"/>
</dbReference>
<dbReference type="CDD" id="cd13578">
    <property type="entry name" value="PBP2_Bug27"/>
    <property type="match status" value="1"/>
</dbReference>
<dbReference type="Gene3D" id="3.40.190.150">
    <property type="entry name" value="Bordetella uptake gene, domain 1"/>
    <property type="match status" value="1"/>
</dbReference>
<sequence length="325" mass="34225">MSIKPFALTLVVAAACAAPLSHAADVYPSKPVRIVVPYAPGGPNDIVARLLAQKLGEMEKQPFIVENKAGGGSNIGADIVARSPADGYTLLIVATSHAINMTLFPKEQLKYDLLTDLTPVSMIMTGPLVLVTRPGYPANNLKELVAAAKAKPGELSFASSGNGSSTHLGGEMLNTAAGIKTIHVPYKGSGPGLTDVIGGQTTYMLDTMISATPFITSGRLKALAVTSKARSPVLPDVPTVAEQGYPNFEAVAFIGMMAPAATPRPIVDKINANLQTVLAMPDIKERLASQGFTAEWMKPAEFGSYLQKEVLNWGAIVKRSNVKID</sequence>
<dbReference type="OrthoDB" id="8678477at2"/>
<dbReference type="InterPro" id="IPR005064">
    <property type="entry name" value="BUG"/>
</dbReference>
<evidence type="ECO:0000313" key="3">
    <source>
        <dbReference type="EMBL" id="QEI06323.1"/>
    </source>
</evidence>
<protein>
    <submittedName>
        <fullName evidence="3">Tripartite tricarboxylate transporter substrate binding protein</fullName>
    </submittedName>
</protein>
<organism evidence="3 4">
    <name type="scientific">Pigmentiphaga aceris</name>
    <dbReference type="NCBI Taxonomy" id="1940612"/>
    <lineage>
        <taxon>Bacteria</taxon>
        <taxon>Pseudomonadati</taxon>
        <taxon>Pseudomonadota</taxon>
        <taxon>Betaproteobacteria</taxon>
        <taxon>Burkholderiales</taxon>
        <taxon>Alcaligenaceae</taxon>
        <taxon>Pigmentiphaga</taxon>
    </lineage>
</organism>
<proteinExistence type="inferred from homology"/>
<reference evidence="3 4" key="1">
    <citation type="submission" date="2019-08" db="EMBL/GenBank/DDBJ databases">
        <title>Amphibian skin-associated Pigmentiphaga: genome sequence and occurrence across geography and hosts.</title>
        <authorList>
            <person name="Bletz M.C."/>
            <person name="Bunk B."/>
            <person name="Sproeer C."/>
            <person name="Biwer P."/>
            <person name="Reiter S."/>
            <person name="Rabemananjara F.C.E."/>
            <person name="Schulz S."/>
            <person name="Overmann J."/>
            <person name="Vences M."/>
        </authorList>
    </citation>
    <scope>NUCLEOTIDE SEQUENCE [LARGE SCALE GENOMIC DNA]</scope>
    <source>
        <strain evidence="3 4">Mada1488</strain>
    </source>
</reference>
<dbReference type="Proteomes" id="UP000325161">
    <property type="component" value="Chromosome"/>
</dbReference>
<dbReference type="RefSeq" id="WP_148814818.1">
    <property type="nucleotide sequence ID" value="NZ_CP043046.1"/>
</dbReference>
<name>A0A5C0AY14_9BURK</name>
<dbReference type="PANTHER" id="PTHR42928:SF5">
    <property type="entry name" value="BLR1237 PROTEIN"/>
    <property type="match status" value="1"/>
</dbReference>
<accession>A0A5C0AY14</accession>
<evidence type="ECO:0000313" key="4">
    <source>
        <dbReference type="Proteomes" id="UP000325161"/>
    </source>
</evidence>
<dbReference type="EMBL" id="CP043046">
    <property type="protein sequence ID" value="QEI06323.1"/>
    <property type="molecule type" value="Genomic_DNA"/>
</dbReference>
<feature type="chain" id="PRO_5022901362" evidence="2">
    <location>
        <begin position="24"/>
        <end position="325"/>
    </location>
</feature>
<dbReference type="PANTHER" id="PTHR42928">
    <property type="entry name" value="TRICARBOXYLATE-BINDING PROTEIN"/>
    <property type="match status" value="1"/>
</dbReference>
<evidence type="ECO:0000256" key="2">
    <source>
        <dbReference type="SAM" id="SignalP"/>
    </source>
</evidence>